<feature type="active site" description="Proton acceptor; specific for L-alanine" evidence="4">
    <location>
        <position position="276"/>
    </location>
</feature>
<dbReference type="InterPro" id="IPR009006">
    <property type="entry name" value="Ala_racemase/Decarboxylase_C"/>
</dbReference>
<dbReference type="PRINTS" id="PR00992">
    <property type="entry name" value="ALARACEMASE"/>
</dbReference>
<dbReference type="InterPro" id="IPR029066">
    <property type="entry name" value="PLP-binding_barrel"/>
</dbReference>
<comment type="similarity">
    <text evidence="4">Belongs to the alanine racemase family.</text>
</comment>
<keyword evidence="9" id="KW-1185">Reference proteome</keyword>
<dbReference type="Proteomes" id="UP001224674">
    <property type="component" value="Chromosome"/>
</dbReference>
<comment type="function">
    <text evidence="4">Catalyzes the interconversion of L-alanine and D-alanine. May also act on other amino acids.</text>
</comment>
<evidence type="ECO:0000256" key="2">
    <source>
        <dbReference type="ARBA" id="ARBA00022898"/>
    </source>
</evidence>
<dbReference type="SUPFAM" id="SSF51419">
    <property type="entry name" value="PLP-binding barrel"/>
    <property type="match status" value="1"/>
</dbReference>
<dbReference type="GO" id="GO:0008784">
    <property type="term" value="F:alanine racemase activity"/>
    <property type="evidence" value="ECO:0007669"/>
    <property type="project" value="UniProtKB-UniRule"/>
</dbReference>
<comment type="pathway">
    <text evidence="4">Amino-acid biosynthesis; D-alanine biosynthesis; D-alanine from L-alanine: step 1/1.</text>
</comment>
<evidence type="ECO:0000256" key="5">
    <source>
        <dbReference type="PIRSR" id="PIRSR600821-50"/>
    </source>
</evidence>
<evidence type="ECO:0000256" key="4">
    <source>
        <dbReference type="HAMAP-Rule" id="MF_01201"/>
    </source>
</evidence>
<feature type="binding site" evidence="4 6">
    <location>
        <position position="323"/>
    </location>
    <ligand>
        <name>substrate</name>
    </ligand>
</feature>
<proteinExistence type="inferred from homology"/>
<dbReference type="FunFam" id="3.20.20.10:FF:000002">
    <property type="entry name" value="Alanine racemase"/>
    <property type="match status" value="1"/>
</dbReference>
<reference evidence="8 9" key="1">
    <citation type="submission" date="2023-03" db="EMBL/GenBank/DDBJ databases">
        <title>Complete genome sequences of several Auritidibacter ignavus strains isolated from ear infections.</title>
        <authorList>
            <person name="Baehr T."/>
            <person name="Baumhoegger A.M."/>
        </authorList>
    </citation>
    <scope>NUCLEOTIDE SEQUENCE [LARGE SCALE GENOMIC DNA]</scope>
    <source>
        <strain evidence="8 9">BABAE-6</strain>
    </source>
</reference>
<dbReference type="InterPro" id="IPR000821">
    <property type="entry name" value="Ala_racemase"/>
</dbReference>
<dbReference type="InterPro" id="IPR001608">
    <property type="entry name" value="Ala_racemase_N"/>
</dbReference>
<dbReference type="InterPro" id="IPR020622">
    <property type="entry name" value="Ala_racemase_pyridoxalP-BS"/>
</dbReference>
<sequence>MSSAEFIPEAPDGHRIAVINHANLAHNIRVIKDWVAPAQLMAVVKADAYGHGLIPVARTVLEAGASWLGVVLVEEALQLRAAGITSPTLAWLHAPGTDFAQAVEHNIDLGVSGWELPYIASVAEQMGTPAKIHLKIDTGLGRNGCVPEQWEDLVKTAARYQQQGLIRTVGVFSHLAVADEPEREEDVDEQLRVFHWAVERARTHGLTIDLRNIANSPAILSRPDTHLDLVRAGVAIYGLSPFADRCAEDLGLRPVMSLRTRVANNKPVPKGQGVSYGYLYHTSAPTRLALIPLGYADGIPRIAREAPVWIDGTIYRSCGRVAMDQFVVDLHISPEDTVTAPVGAEVELFGERSGLSAAHWAQSAGTINYEIVSRISQRVPRQHIYPHVSEGIDG</sequence>
<comment type="catalytic activity">
    <reaction evidence="4">
        <text>L-alanine = D-alanine</text>
        <dbReference type="Rhea" id="RHEA:20249"/>
        <dbReference type="ChEBI" id="CHEBI:57416"/>
        <dbReference type="ChEBI" id="CHEBI:57972"/>
        <dbReference type="EC" id="5.1.1.1"/>
    </reaction>
</comment>
<accession>A0AAJ6DCT2</accession>
<keyword evidence="2 4" id="KW-0663">Pyridoxal phosphate</keyword>
<comment type="cofactor">
    <cofactor evidence="1 4 5">
        <name>pyridoxal 5'-phosphate</name>
        <dbReference type="ChEBI" id="CHEBI:597326"/>
    </cofactor>
</comment>
<dbReference type="GO" id="GO:0009252">
    <property type="term" value="P:peptidoglycan biosynthetic process"/>
    <property type="evidence" value="ECO:0007669"/>
    <property type="project" value="TreeGrafter"/>
</dbReference>
<dbReference type="GO" id="GO:0030170">
    <property type="term" value="F:pyridoxal phosphate binding"/>
    <property type="evidence" value="ECO:0007669"/>
    <property type="project" value="UniProtKB-UniRule"/>
</dbReference>
<dbReference type="SUPFAM" id="SSF50621">
    <property type="entry name" value="Alanine racemase C-terminal domain-like"/>
    <property type="match status" value="1"/>
</dbReference>
<dbReference type="CDD" id="cd00430">
    <property type="entry name" value="PLPDE_III_AR"/>
    <property type="match status" value="1"/>
</dbReference>
<dbReference type="Gene3D" id="3.20.20.10">
    <property type="entry name" value="Alanine racemase"/>
    <property type="match status" value="1"/>
</dbReference>
<feature type="modified residue" description="N6-(pyridoxal phosphate)lysine" evidence="4 5">
    <location>
        <position position="45"/>
    </location>
</feature>
<dbReference type="PROSITE" id="PS00395">
    <property type="entry name" value="ALANINE_RACEMASE"/>
    <property type="match status" value="1"/>
</dbReference>
<feature type="binding site" evidence="4 6">
    <location>
        <position position="142"/>
    </location>
    <ligand>
        <name>substrate</name>
    </ligand>
</feature>
<dbReference type="HAMAP" id="MF_01201">
    <property type="entry name" value="Ala_racemase"/>
    <property type="match status" value="1"/>
</dbReference>
<dbReference type="InterPro" id="IPR011079">
    <property type="entry name" value="Ala_racemase_C"/>
</dbReference>
<evidence type="ECO:0000256" key="3">
    <source>
        <dbReference type="ARBA" id="ARBA00023235"/>
    </source>
</evidence>
<dbReference type="Pfam" id="PF00842">
    <property type="entry name" value="Ala_racemase_C"/>
    <property type="match status" value="1"/>
</dbReference>
<evidence type="ECO:0000313" key="9">
    <source>
        <dbReference type="Proteomes" id="UP001224674"/>
    </source>
</evidence>
<dbReference type="AlphaFoldDB" id="A0AAJ6DCT2"/>
<dbReference type="EC" id="5.1.1.1" evidence="4"/>
<protein>
    <recommendedName>
        <fullName evidence="4">Alanine racemase</fullName>
        <ecNumber evidence="4">5.1.1.1</ecNumber>
    </recommendedName>
</protein>
<feature type="domain" description="Alanine racemase C-terminal" evidence="7">
    <location>
        <begin position="255"/>
        <end position="384"/>
    </location>
</feature>
<dbReference type="GO" id="GO:0005829">
    <property type="term" value="C:cytosol"/>
    <property type="evidence" value="ECO:0007669"/>
    <property type="project" value="TreeGrafter"/>
</dbReference>
<evidence type="ECO:0000259" key="7">
    <source>
        <dbReference type="SMART" id="SM01005"/>
    </source>
</evidence>
<dbReference type="RefSeq" id="WP_110097892.1">
    <property type="nucleotide sequence ID" value="NZ_CP122565.1"/>
</dbReference>
<dbReference type="NCBIfam" id="TIGR00492">
    <property type="entry name" value="alr"/>
    <property type="match status" value="1"/>
</dbReference>
<dbReference type="Pfam" id="PF01168">
    <property type="entry name" value="Ala_racemase_N"/>
    <property type="match status" value="1"/>
</dbReference>
<organism evidence="8 9">
    <name type="scientific">Auritidibacter ignavus</name>
    <dbReference type="NCBI Taxonomy" id="678932"/>
    <lineage>
        <taxon>Bacteria</taxon>
        <taxon>Bacillati</taxon>
        <taxon>Actinomycetota</taxon>
        <taxon>Actinomycetes</taxon>
        <taxon>Micrococcales</taxon>
        <taxon>Micrococcaceae</taxon>
        <taxon>Auritidibacter</taxon>
    </lineage>
</organism>
<evidence type="ECO:0000256" key="1">
    <source>
        <dbReference type="ARBA" id="ARBA00001933"/>
    </source>
</evidence>
<name>A0AAJ6DCT2_9MICC</name>
<dbReference type="PANTHER" id="PTHR30511">
    <property type="entry name" value="ALANINE RACEMASE"/>
    <property type="match status" value="1"/>
</dbReference>
<dbReference type="Gene3D" id="2.40.37.10">
    <property type="entry name" value="Lyase, Ornithine Decarboxylase, Chain A, domain 1"/>
    <property type="match status" value="1"/>
</dbReference>
<dbReference type="SMART" id="SM01005">
    <property type="entry name" value="Ala_racemase_C"/>
    <property type="match status" value="1"/>
</dbReference>
<dbReference type="PANTHER" id="PTHR30511:SF0">
    <property type="entry name" value="ALANINE RACEMASE, CATABOLIC-RELATED"/>
    <property type="match status" value="1"/>
</dbReference>
<dbReference type="GO" id="GO:0030632">
    <property type="term" value="P:D-alanine biosynthetic process"/>
    <property type="evidence" value="ECO:0007669"/>
    <property type="project" value="UniProtKB-UniRule"/>
</dbReference>
<feature type="active site" description="Proton acceptor; specific for D-alanine" evidence="4">
    <location>
        <position position="45"/>
    </location>
</feature>
<gene>
    <name evidence="8" type="primary">alr</name>
    <name evidence="8" type="ORF">QDX21_12880</name>
</gene>
<evidence type="ECO:0000313" key="8">
    <source>
        <dbReference type="EMBL" id="WGH93162.1"/>
    </source>
</evidence>
<keyword evidence="3 4" id="KW-0413">Isomerase</keyword>
<dbReference type="EMBL" id="CP122566">
    <property type="protein sequence ID" value="WGH93162.1"/>
    <property type="molecule type" value="Genomic_DNA"/>
</dbReference>
<evidence type="ECO:0000256" key="6">
    <source>
        <dbReference type="PIRSR" id="PIRSR600821-52"/>
    </source>
</evidence>